<reference evidence="11" key="1">
    <citation type="submission" date="2014-11" db="EMBL/GenBank/DDBJ databases">
        <authorList>
            <person name="Geib S."/>
        </authorList>
    </citation>
    <scope>NUCLEOTIDE SEQUENCE</scope>
</reference>
<evidence type="ECO:0000259" key="10">
    <source>
        <dbReference type="PROSITE" id="PS51021"/>
    </source>
</evidence>
<dbReference type="InterPro" id="IPR001452">
    <property type="entry name" value="SH3_domain"/>
</dbReference>
<evidence type="ECO:0000256" key="4">
    <source>
        <dbReference type="ARBA" id="ARBA00022490"/>
    </source>
</evidence>
<dbReference type="Pfam" id="PF00018">
    <property type="entry name" value="SH3_1"/>
    <property type="match status" value="1"/>
</dbReference>
<comment type="subcellular location">
    <subcellularLocation>
        <location evidence="2">Cytoplasm</location>
    </subcellularLocation>
    <subcellularLocation>
        <location evidence="1">Endomembrane system</location>
    </subcellularLocation>
</comment>
<feature type="compositionally biased region" description="Polar residues" evidence="8">
    <location>
        <begin position="318"/>
        <end position="328"/>
    </location>
</feature>
<dbReference type="InterPro" id="IPR036028">
    <property type="entry name" value="SH3-like_dom_sf"/>
</dbReference>
<accession>A0A0A1XQW4</accession>
<protein>
    <submittedName>
        <fullName evidence="11">Amphiphysin</fullName>
    </submittedName>
</protein>
<dbReference type="FunFam" id="1.20.1270.60:FF:000013">
    <property type="entry name" value="Amphiphysin isoform 2"/>
    <property type="match status" value="1"/>
</dbReference>
<dbReference type="AlphaFoldDB" id="A0A0A1XQW4"/>
<keyword evidence="5" id="KW-0175">Coiled coil</keyword>
<keyword evidence="4" id="KW-0963">Cytoplasm</keyword>
<organism evidence="11">
    <name type="scientific">Zeugodacus cucurbitae</name>
    <name type="common">Melon fruit fly</name>
    <name type="synonym">Bactrocera cucurbitae</name>
    <dbReference type="NCBI Taxonomy" id="28588"/>
    <lineage>
        <taxon>Eukaryota</taxon>
        <taxon>Metazoa</taxon>
        <taxon>Ecdysozoa</taxon>
        <taxon>Arthropoda</taxon>
        <taxon>Hexapoda</taxon>
        <taxon>Insecta</taxon>
        <taxon>Pterygota</taxon>
        <taxon>Neoptera</taxon>
        <taxon>Endopterygota</taxon>
        <taxon>Diptera</taxon>
        <taxon>Brachycera</taxon>
        <taxon>Muscomorpha</taxon>
        <taxon>Tephritoidea</taxon>
        <taxon>Tephritidae</taxon>
        <taxon>Zeugodacus</taxon>
        <taxon>Zeugodacus</taxon>
    </lineage>
</organism>
<evidence type="ECO:0000256" key="5">
    <source>
        <dbReference type="ARBA" id="ARBA00023054"/>
    </source>
</evidence>
<dbReference type="SUPFAM" id="SSF50044">
    <property type="entry name" value="SH3-domain"/>
    <property type="match status" value="1"/>
</dbReference>
<dbReference type="Gene3D" id="2.30.30.40">
    <property type="entry name" value="SH3 Domains"/>
    <property type="match status" value="1"/>
</dbReference>
<keyword evidence="6" id="KW-0472">Membrane</keyword>
<dbReference type="OrthoDB" id="446293at2759"/>
<feature type="region of interest" description="Disordered" evidence="8">
    <location>
        <begin position="517"/>
        <end position="552"/>
    </location>
</feature>
<dbReference type="GO" id="GO:0005886">
    <property type="term" value="C:plasma membrane"/>
    <property type="evidence" value="ECO:0007669"/>
    <property type="project" value="TreeGrafter"/>
</dbReference>
<sequence>MAENKGIMLAKSVQKHAGRAKEKILQNLGKVDRTADDIFDDHLNNFNRQQTNANRLQKEFNNYIRCIRAAQTASKSLMDAISEIYEPHWVGYEALQAQTGAAESLWQDFAHKLADQVLIPLNTYTGQFPEMKKKVDKRNRKLIDYDGQRHSFQSLQANANKRKDDVKLTKGREQLEEARRTYEILNTELHDELPALYDSRILFLVTNLQTLFATEQVFHNETAKIYSELEAIVDKLATDSQRGSNTLRKQTSKFMESTAFSAPSPTKTSPFKQMNNTNNTTNNSNYQNQITTNGSSNVNSPSSTSTSSSHQTSRLDSVSPTPESTPENNAAAVAVASVSSPSSGPASTSGNNSPLVGAVTPPPYQSAVLANFSNAAALNNSNSNGVVEQHRAATPESPNANSTLPAAAASLNDSAASAAVAAVEASNAVAASAVEEVTHNNKDNDVSNAPTANDAPVTPNADESSSNNVRKSLKLTPEQLNGNANISESVAAPQSNNVNNANANANATTAEATAAVPQAAAAPQPTPTPTDLNNGNATTDETNKKSGGKVIEKSPKRHKAQLLNPLNLIRKSRANKVESVVVVEKRAATNDLNSIDNVGGATNVEPPNLNIEQSQKVAAAAVSKNPFEEDERIYEIPTDATTSDLPAGVLYRVKATYGYVKEDVDELSFEVGDIIRVIEYDDPEDQEEGWLMGQKEGTTEKGLFPANFTRPI</sequence>
<dbReference type="SMART" id="SM00721">
    <property type="entry name" value="BAR"/>
    <property type="match status" value="1"/>
</dbReference>
<evidence type="ECO:0000313" key="11">
    <source>
        <dbReference type="EMBL" id="JAD13322.1"/>
    </source>
</evidence>
<dbReference type="SUPFAM" id="SSF103657">
    <property type="entry name" value="BAR/IMD domain-like"/>
    <property type="match status" value="1"/>
</dbReference>
<feature type="compositionally biased region" description="Low complexity" evidence="8">
    <location>
        <begin position="275"/>
        <end position="317"/>
    </location>
</feature>
<dbReference type="InterPro" id="IPR004148">
    <property type="entry name" value="BAR_dom"/>
</dbReference>
<dbReference type="CDD" id="cd07588">
    <property type="entry name" value="BAR_Amphiphysin"/>
    <property type="match status" value="1"/>
</dbReference>
<evidence type="ECO:0000256" key="8">
    <source>
        <dbReference type="SAM" id="MobiDB-lite"/>
    </source>
</evidence>
<feature type="compositionally biased region" description="Polar residues" evidence="8">
    <location>
        <begin position="531"/>
        <end position="540"/>
    </location>
</feature>
<gene>
    <name evidence="11" type="primary">AMPH_1</name>
    <name evidence="11" type="ORF">g.48300</name>
</gene>
<reference evidence="11" key="2">
    <citation type="journal article" date="2015" name="Gigascience">
        <title>Reconstructing a comprehensive transcriptome assembly of a white-pupal translocated strain of the pest fruit fly Bactrocera cucurbitae.</title>
        <authorList>
            <person name="Sim S.B."/>
            <person name="Calla B."/>
            <person name="Hall B."/>
            <person name="DeRego T."/>
            <person name="Geib S.M."/>
        </authorList>
    </citation>
    <scope>NUCLEOTIDE SEQUENCE</scope>
</reference>
<dbReference type="PANTHER" id="PTHR46514:SF3">
    <property type="entry name" value="AMPHIPHYSIN"/>
    <property type="match status" value="1"/>
</dbReference>
<dbReference type="InterPro" id="IPR027267">
    <property type="entry name" value="AH/BAR_dom_sf"/>
</dbReference>
<dbReference type="GO" id="GO:0005543">
    <property type="term" value="F:phospholipid binding"/>
    <property type="evidence" value="ECO:0007669"/>
    <property type="project" value="TreeGrafter"/>
</dbReference>
<dbReference type="GO" id="GO:0012505">
    <property type="term" value="C:endomembrane system"/>
    <property type="evidence" value="ECO:0007669"/>
    <property type="project" value="UniProtKB-SubCell"/>
</dbReference>
<evidence type="ECO:0000256" key="6">
    <source>
        <dbReference type="ARBA" id="ARBA00023136"/>
    </source>
</evidence>
<feature type="region of interest" description="Disordered" evidence="8">
    <location>
        <begin position="438"/>
        <end position="468"/>
    </location>
</feature>
<feature type="compositionally biased region" description="Low complexity" evidence="8">
    <location>
        <begin position="329"/>
        <end position="354"/>
    </location>
</feature>
<dbReference type="SMART" id="SM00326">
    <property type="entry name" value="SH3"/>
    <property type="match status" value="1"/>
</dbReference>
<feature type="domain" description="BAR" evidence="10">
    <location>
        <begin position="24"/>
        <end position="242"/>
    </location>
</feature>
<dbReference type="PROSITE" id="PS51021">
    <property type="entry name" value="BAR"/>
    <property type="match status" value="1"/>
</dbReference>
<evidence type="ECO:0000256" key="7">
    <source>
        <dbReference type="PROSITE-ProRule" id="PRU00192"/>
    </source>
</evidence>
<dbReference type="PROSITE" id="PS50002">
    <property type="entry name" value="SH3"/>
    <property type="match status" value="1"/>
</dbReference>
<name>A0A0A1XQW4_ZEUCU</name>
<dbReference type="InterPro" id="IPR003005">
    <property type="entry name" value="Amphiphysin"/>
</dbReference>
<evidence type="ECO:0000256" key="3">
    <source>
        <dbReference type="ARBA" id="ARBA00022443"/>
    </source>
</evidence>
<dbReference type="Pfam" id="PF03114">
    <property type="entry name" value="BAR"/>
    <property type="match status" value="1"/>
</dbReference>
<dbReference type="Gene3D" id="1.20.1270.60">
    <property type="entry name" value="Arfaptin homology (AH) domain/BAR domain"/>
    <property type="match status" value="1"/>
</dbReference>
<evidence type="ECO:0000256" key="1">
    <source>
        <dbReference type="ARBA" id="ARBA00004308"/>
    </source>
</evidence>
<dbReference type="PRINTS" id="PR01251">
    <property type="entry name" value="AMPHIPHYSIN"/>
</dbReference>
<dbReference type="FunFam" id="2.30.30.40:FF:000172">
    <property type="entry name" value="Amphiphysin, isoform B"/>
    <property type="match status" value="1"/>
</dbReference>
<evidence type="ECO:0000256" key="2">
    <source>
        <dbReference type="ARBA" id="ARBA00004496"/>
    </source>
</evidence>
<feature type="domain" description="SH3" evidence="9">
    <location>
        <begin position="648"/>
        <end position="712"/>
    </location>
</feature>
<dbReference type="GO" id="GO:0005737">
    <property type="term" value="C:cytoplasm"/>
    <property type="evidence" value="ECO:0007669"/>
    <property type="project" value="UniProtKB-SubCell"/>
</dbReference>
<dbReference type="PANTHER" id="PTHR46514">
    <property type="entry name" value="AMPHIPHYSIN"/>
    <property type="match status" value="1"/>
</dbReference>
<evidence type="ECO:0000259" key="9">
    <source>
        <dbReference type="PROSITE" id="PS50002"/>
    </source>
</evidence>
<dbReference type="EMBL" id="GBXI01000970">
    <property type="protein sequence ID" value="JAD13322.1"/>
    <property type="molecule type" value="Transcribed_RNA"/>
</dbReference>
<keyword evidence="3 7" id="KW-0728">SH3 domain</keyword>
<feature type="compositionally biased region" description="Polar residues" evidence="8">
    <location>
        <begin position="253"/>
        <end position="274"/>
    </location>
</feature>
<dbReference type="CDD" id="cd11790">
    <property type="entry name" value="SH3_Amphiphysin"/>
    <property type="match status" value="1"/>
</dbReference>
<proteinExistence type="predicted"/>
<feature type="region of interest" description="Disordered" evidence="8">
    <location>
        <begin position="253"/>
        <end position="358"/>
    </location>
</feature>
<feature type="region of interest" description="Disordered" evidence="8">
    <location>
        <begin position="384"/>
        <end position="404"/>
    </location>
</feature>